<organism evidence="1">
    <name type="scientific">Arundo donax</name>
    <name type="common">Giant reed</name>
    <name type="synonym">Donax arundinaceus</name>
    <dbReference type="NCBI Taxonomy" id="35708"/>
    <lineage>
        <taxon>Eukaryota</taxon>
        <taxon>Viridiplantae</taxon>
        <taxon>Streptophyta</taxon>
        <taxon>Embryophyta</taxon>
        <taxon>Tracheophyta</taxon>
        <taxon>Spermatophyta</taxon>
        <taxon>Magnoliopsida</taxon>
        <taxon>Liliopsida</taxon>
        <taxon>Poales</taxon>
        <taxon>Poaceae</taxon>
        <taxon>PACMAD clade</taxon>
        <taxon>Arundinoideae</taxon>
        <taxon>Arundineae</taxon>
        <taxon>Arundo</taxon>
    </lineage>
</organism>
<protein>
    <submittedName>
        <fullName evidence="1">Uncharacterized protein</fullName>
    </submittedName>
</protein>
<sequence>MSSNSSSFDSVQI</sequence>
<dbReference type="EMBL" id="GBRH01270114">
    <property type="protein sequence ID" value="JAD27781.1"/>
    <property type="molecule type" value="Transcribed_RNA"/>
</dbReference>
<evidence type="ECO:0000313" key="1">
    <source>
        <dbReference type="EMBL" id="JAD27781.1"/>
    </source>
</evidence>
<reference evidence="1" key="2">
    <citation type="journal article" date="2015" name="Data Brief">
        <title>Shoot transcriptome of the giant reed, Arundo donax.</title>
        <authorList>
            <person name="Barrero R.A."/>
            <person name="Guerrero F.D."/>
            <person name="Moolhuijzen P."/>
            <person name="Goolsby J.A."/>
            <person name="Tidwell J."/>
            <person name="Bellgard S.E."/>
            <person name="Bellgard M.I."/>
        </authorList>
    </citation>
    <scope>NUCLEOTIDE SEQUENCE</scope>
    <source>
        <tissue evidence="1">Shoot tissue taken approximately 20 cm above the soil surface</tissue>
    </source>
</reference>
<reference evidence="1" key="1">
    <citation type="submission" date="2014-09" db="EMBL/GenBank/DDBJ databases">
        <authorList>
            <person name="Magalhaes I.L.F."/>
            <person name="Oliveira U."/>
            <person name="Santos F.R."/>
            <person name="Vidigal T.H.D.A."/>
            <person name="Brescovit A.D."/>
            <person name="Santos A.J."/>
        </authorList>
    </citation>
    <scope>NUCLEOTIDE SEQUENCE</scope>
    <source>
        <tissue evidence="1">Shoot tissue taken approximately 20 cm above the soil surface</tissue>
    </source>
</reference>
<name>A0A0A8YP55_ARUDO</name>
<proteinExistence type="predicted"/>
<accession>A0A0A8YP55</accession>